<dbReference type="Pfam" id="PF00474">
    <property type="entry name" value="SSF"/>
    <property type="match status" value="1"/>
</dbReference>
<keyword evidence="11" id="KW-0739">Sodium transport</keyword>
<feature type="transmembrane region" description="Helical" evidence="14">
    <location>
        <begin position="70"/>
        <end position="89"/>
    </location>
</feature>
<name>A0A848RIM0_9FIRM</name>
<evidence type="ECO:0000256" key="13">
    <source>
        <dbReference type="RuleBase" id="RU362091"/>
    </source>
</evidence>
<evidence type="ECO:0000256" key="10">
    <source>
        <dbReference type="ARBA" id="ARBA00023136"/>
    </source>
</evidence>
<feature type="transmembrane region" description="Helical" evidence="14">
    <location>
        <begin position="368"/>
        <end position="387"/>
    </location>
</feature>
<proteinExistence type="inferred from homology"/>
<keyword evidence="7 14" id="KW-1133">Transmembrane helix</keyword>
<keyword evidence="9" id="KW-0406">Ion transport</keyword>
<dbReference type="Proteomes" id="UP000568273">
    <property type="component" value="Unassembled WGS sequence"/>
</dbReference>
<keyword evidence="4" id="KW-1003">Cell membrane</keyword>
<evidence type="ECO:0000313" key="15">
    <source>
        <dbReference type="EMBL" id="NMW84182.1"/>
    </source>
</evidence>
<keyword evidence="6" id="KW-0769">Symport</keyword>
<keyword evidence="8" id="KW-0915">Sodium</keyword>
<reference evidence="15" key="1">
    <citation type="submission" date="2020-04" db="EMBL/GenBank/DDBJ databases">
        <title>Peptoniphilus sp. nov. isolated from swine feces.</title>
        <authorList>
            <person name="Ryu S.W."/>
        </authorList>
    </citation>
    <scope>NUCLEOTIDE SEQUENCE [LARGE SCALE GENOMIC DNA]</scope>
    <source>
        <strain evidence="15">AGMB00490</strain>
    </source>
</reference>
<gene>
    <name evidence="15" type="ORF">HKO22_00280</name>
</gene>
<dbReference type="InterPro" id="IPR050277">
    <property type="entry name" value="Sodium:Solute_Symporter"/>
</dbReference>
<feature type="transmembrane region" description="Helical" evidence="14">
    <location>
        <begin position="5"/>
        <end position="24"/>
    </location>
</feature>
<dbReference type="PANTHER" id="PTHR48086:SF3">
    <property type="entry name" value="SODIUM_PROLINE SYMPORTER"/>
    <property type="match status" value="1"/>
</dbReference>
<comment type="subcellular location">
    <subcellularLocation>
        <location evidence="1">Cell membrane</location>
        <topology evidence="1">Multi-pass membrane protein</topology>
    </subcellularLocation>
</comment>
<comment type="catalytic activity">
    <reaction evidence="12">
        <text>L-proline(in) + Na(+)(in) = L-proline(out) + Na(+)(out)</text>
        <dbReference type="Rhea" id="RHEA:28967"/>
        <dbReference type="ChEBI" id="CHEBI:29101"/>
        <dbReference type="ChEBI" id="CHEBI:60039"/>
    </reaction>
</comment>
<dbReference type="PROSITE" id="PS50283">
    <property type="entry name" value="NA_SOLUT_SYMP_3"/>
    <property type="match status" value="1"/>
</dbReference>
<keyword evidence="16" id="KW-1185">Reference proteome</keyword>
<evidence type="ECO:0000256" key="8">
    <source>
        <dbReference type="ARBA" id="ARBA00023053"/>
    </source>
</evidence>
<dbReference type="EMBL" id="JABDSR010000001">
    <property type="protein sequence ID" value="NMW84182.1"/>
    <property type="molecule type" value="Genomic_DNA"/>
</dbReference>
<dbReference type="Gene3D" id="1.20.1730.10">
    <property type="entry name" value="Sodium/glucose cotransporter"/>
    <property type="match status" value="1"/>
</dbReference>
<comment type="similarity">
    <text evidence="2 13">Belongs to the sodium:solute symporter (SSF) (TC 2.A.21) family.</text>
</comment>
<dbReference type="GO" id="GO:0015293">
    <property type="term" value="F:symporter activity"/>
    <property type="evidence" value="ECO:0007669"/>
    <property type="project" value="UniProtKB-KW"/>
</dbReference>
<feature type="transmembrane region" description="Helical" evidence="14">
    <location>
        <begin position="180"/>
        <end position="199"/>
    </location>
</feature>
<feature type="transmembrane region" description="Helical" evidence="14">
    <location>
        <begin position="30"/>
        <end position="49"/>
    </location>
</feature>
<keyword evidence="10 14" id="KW-0472">Membrane</keyword>
<evidence type="ECO:0000313" key="16">
    <source>
        <dbReference type="Proteomes" id="UP000568273"/>
    </source>
</evidence>
<feature type="transmembrane region" description="Helical" evidence="14">
    <location>
        <begin position="220"/>
        <end position="245"/>
    </location>
</feature>
<comment type="caution">
    <text evidence="15">The sequence shown here is derived from an EMBL/GenBank/DDBJ whole genome shotgun (WGS) entry which is preliminary data.</text>
</comment>
<evidence type="ECO:0000256" key="7">
    <source>
        <dbReference type="ARBA" id="ARBA00022989"/>
    </source>
</evidence>
<feature type="transmembrane region" description="Helical" evidence="14">
    <location>
        <begin position="265"/>
        <end position="293"/>
    </location>
</feature>
<feature type="transmembrane region" description="Helical" evidence="14">
    <location>
        <begin position="393"/>
        <end position="414"/>
    </location>
</feature>
<dbReference type="GO" id="GO:0006814">
    <property type="term" value="P:sodium ion transport"/>
    <property type="evidence" value="ECO:0007669"/>
    <property type="project" value="UniProtKB-KW"/>
</dbReference>
<evidence type="ECO:0000256" key="12">
    <source>
        <dbReference type="ARBA" id="ARBA00033708"/>
    </source>
</evidence>
<protein>
    <recommendedName>
        <fullName evidence="17">Sodium:solute symporter family protein</fullName>
    </recommendedName>
</protein>
<dbReference type="PANTHER" id="PTHR48086">
    <property type="entry name" value="SODIUM/PROLINE SYMPORTER-RELATED"/>
    <property type="match status" value="1"/>
</dbReference>
<evidence type="ECO:0000256" key="14">
    <source>
        <dbReference type="SAM" id="Phobius"/>
    </source>
</evidence>
<feature type="transmembrane region" description="Helical" evidence="14">
    <location>
        <begin position="101"/>
        <end position="123"/>
    </location>
</feature>
<evidence type="ECO:0000256" key="4">
    <source>
        <dbReference type="ARBA" id="ARBA00022475"/>
    </source>
</evidence>
<evidence type="ECO:0000256" key="11">
    <source>
        <dbReference type="ARBA" id="ARBA00023201"/>
    </source>
</evidence>
<evidence type="ECO:0000256" key="9">
    <source>
        <dbReference type="ARBA" id="ARBA00023065"/>
    </source>
</evidence>
<dbReference type="InterPro" id="IPR001734">
    <property type="entry name" value="Na/solute_symporter"/>
</dbReference>
<feature type="transmembrane region" description="Helical" evidence="14">
    <location>
        <begin position="135"/>
        <end position="153"/>
    </location>
</feature>
<sequence length="429" mass="46547">MSGTYFATIVSATSIVSYLGYYYLEGWPGMWNFAGTLLTSFLAAIWVAKKMRSFGCTTVPEYIYKRFGKIHSLFACFIILIGAITLMAAQIKASIAVMRPFVSWSDVTISIVVLVIFVAFTALGGMKAVAWTDTICAYIIIIGVWAMAISYLMQIDGFGELMREVQVINPDYVKAFSSNITPLTALGWTVTWGICNFGAPQFVGRFLSATSPESAAKSQAVTALMVGIFYIPLLIVGIGGMLIMPGLNKQDMIFGTLVMETVHPVVGGLMFAAVIGAIISTADSLLLLASTTFTRDLWRTFIRPEMTSKTELNMSRAITVIIGILGVILTFTLTDVIQFVQARAVTLMGSAMAMLILIGAFNKKITQTAALASMITGFVVANVWYALGQPYGIYSALPGSISSGLVLIIVSMFTKPMPKEKLARFFPEE</sequence>
<evidence type="ECO:0008006" key="17">
    <source>
        <dbReference type="Google" id="ProtNLM"/>
    </source>
</evidence>
<accession>A0A848RIM0</accession>
<keyword evidence="5 14" id="KW-0812">Transmembrane</keyword>
<dbReference type="GO" id="GO:0005886">
    <property type="term" value="C:plasma membrane"/>
    <property type="evidence" value="ECO:0007669"/>
    <property type="project" value="UniProtKB-SubCell"/>
</dbReference>
<evidence type="ECO:0000256" key="1">
    <source>
        <dbReference type="ARBA" id="ARBA00004651"/>
    </source>
</evidence>
<evidence type="ECO:0000256" key="2">
    <source>
        <dbReference type="ARBA" id="ARBA00006434"/>
    </source>
</evidence>
<feature type="transmembrane region" description="Helical" evidence="14">
    <location>
        <begin position="314"/>
        <end position="334"/>
    </location>
</feature>
<evidence type="ECO:0000256" key="6">
    <source>
        <dbReference type="ARBA" id="ARBA00022847"/>
    </source>
</evidence>
<dbReference type="AlphaFoldDB" id="A0A848RIM0"/>
<evidence type="ECO:0000256" key="5">
    <source>
        <dbReference type="ARBA" id="ARBA00022692"/>
    </source>
</evidence>
<feature type="transmembrane region" description="Helical" evidence="14">
    <location>
        <begin position="340"/>
        <end position="361"/>
    </location>
</feature>
<dbReference type="InterPro" id="IPR038377">
    <property type="entry name" value="Na/Glc_symporter_sf"/>
</dbReference>
<keyword evidence="3" id="KW-0813">Transport</keyword>
<evidence type="ECO:0000256" key="3">
    <source>
        <dbReference type="ARBA" id="ARBA00022448"/>
    </source>
</evidence>
<organism evidence="15 16">
    <name type="scientific">Peptoniphilus faecalis</name>
    <dbReference type="NCBI Taxonomy" id="2731255"/>
    <lineage>
        <taxon>Bacteria</taxon>
        <taxon>Bacillati</taxon>
        <taxon>Bacillota</taxon>
        <taxon>Tissierellia</taxon>
        <taxon>Tissierellales</taxon>
        <taxon>Peptoniphilaceae</taxon>
        <taxon>Peptoniphilus</taxon>
    </lineage>
</organism>